<dbReference type="EMBL" id="OP380605">
    <property type="protein sequence ID" value="UYD60408.1"/>
    <property type="molecule type" value="Genomic_DNA"/>
</dbReference>
<sequence length="263" mass="29597">MMIVRLNPEEGEIFEKPGNMNYPGIVHYDAARMNYYYVKDGIRHTAASSRNLRKGIHVEKTLEKIYNPYVPTQKVKVEKMAQVSSQLQYEDLNCDVRVVSSEYANANARDLAKYSKLSSIADIVEVSSQCINTDESYWKTSSSGYKALASIPPVVCFEDPSAATKFCELVKSMYPNSCAKQFLELEFGRLSMNDVPSNVTKHMTWPESRGAFYIITVVHIGNGVEFGVRSVTGRDVSKIFNSTTSAGRVELFVDYCRRTASKK</sequence>
<name>A0AA94YHJ1_9CAUD</name>
<evidence type="ECO:0000313" key="1">
    <source>
        <dbReference type="EMBL" id="UYD60408.1"/>
    </source>
</evidence>
<reference evidence="1" key="1">
    <citation type="submission" date="2022-09" db="EMBL/GenBank/DDBJ databases">
        <title>On Diversity and Genetic Richness: Insights on Aeromonad Phage Diversity through Physicochemical and Molecular Analysis.</title>
        <authorList>
            <person name="Papa D.M."/>
            <person name="Rousseau G."/>
            <person name="Tremblay D."/>
            <person name="Labrie S."/>
            <person name="Gutierrez T.A."/>
            <person name="Ramos J.D."/>
            <person name="Moineau S."/>
        </authorList>
    </citation>
    <scope>NUCLEOTIDE SEQUENCE</scope>
</reference>
<proteinExistence type="predicted"/>
<organism evidence="1">
    <name type="scientific">Aeromonas phage vB_AehM_DM2</name>
    <dbReference type="NCBI Taxonomy" id="2973716"/>
    <lineage>
        <taxon>Viruses</taxon>
        <taxon>Duplodnaviria</taxon>
        <taxon>Heunggongvirae</taxon>
        <taxon>Uroviricota</taxon>
        <taxon>Caudoviricetes</taxon>
        <taxon>Pantevenvirales</taxon>
        <taxon>Straboviridae</taxon>
        <taxon>Biquartavirus</taxon>
    </lineage>
</organism>
<protein>
    <submittedName>
        <fullName evidence="1">Uncharacterized protein</fullName>
    </submittedName>
</protein>
<gene>
    <name evidence="1" type="ORF">NPHMPGLK_00073</name>
</gene>
<accession>A0AA94YHJ1</accession>